<accession>A0AAV4NSA6</accession>
<evidence type="ECO:0000259" key="1">
    <source>
        <dbReference type="Pfam" id="PF14529"/>
    </source>
</evidence>
<organism evidence="2 3">
    <name type="scientific">Caerostris darwini</name>
    <dbReference type="NCBI Taxonomy" id="1538125"/>
    <lineage>
        <taxon>Eukaryota</taxon>
        <taxon>Metazoa</taxon>
        <taxon>Ecdysozoa</taxon>
        <taxon>Arthropoda</taxon>
        <taxon>Chelicerata</taxon>
        <taxon>Arachnida</taxon>
        <taxon>Araneae</taxon>
        <taxon>Araneomorphae</taxon>
        <taxon>Entelegynae</taxon>
        <taxon>Araneoidea</taxon>
        <taxon>Araneidae</taxon>
        <taxon>Caerostris</taxon>
    </lineage>
</organism>
<dbReference type="Pfam" id="PF14529">
    <property type="entry name" value="Exo_endo_phos_2"/>
    <property type="match status" value="1"/>
</dbReference>
<reference evidence="2 3" key="1">
    <citation type="submission" date="2021-06" db="EMBL/GenBank/DDBJ databases">
        <title>Caerostris darwini draft genome.</title>
        <authorList>
            <person name="Kono N."/>
            <person name="Arakawa K."/>
        </authorList>
    </citation>
    <scope>NUCLEOTIDE SEQUENCE [LARGE SCALE GENOMIC DNA]</scope>
</reference>
<dbReference type="InterPro" id="IPR005135">
    <property type="entry name" value="Endo/exonuclease/phosphatase"/>
</dbReference>
<evidence type="ECO:0000313" key="3">
    <source>
        <dbReference type="Proteomes" id="UP001054837"/>
    </source>
</evidence>
<dbReference type="GO" id="GO:0003824">
    <property type="term" value="F:catalytic activity"/>
    <property type="evidence" value="ECO:0007669"/>
    <property type="project" value="InterPro"/>
</dbReference>
<gene>
    <name evidence="2" type="ORF">CDAR_617131</name>
</gene>
<dbReference type="InterPro" id="IPR036691">
    <property type="entry name" value="Endo/exonu/phosph_ase_sf"/>
</dbReference>
<dbReference type="Proteomes" id="UP001054837">
    <property type="component" value="Unassembled WGS sequence"/>
</dbReference>
<protein>
    <recommendedName>
        <fullName evidence="1">Endonuclease/exonuclease/phosphatase domain-containing protein</fullName>
    </recommendedName>
</protein>
<keyword evidence="3" id="KW-1185">Reference proteome</keyword>
<evidence type="ECO:0000313" key="2">
    <source>
        <dbReference type="EMBL" id="GIX87727.1"/>
    </source>
</evidence>
<dbReference type="AlphaFoldDB" id="A0AAV4NSA6"/>
<name>A0AAV4NSA6_9ARAC</name>
<comment type="caution">
    <text evidence="2">The sequence shown here is derived from an EMBL/GenBank/DDBJ whole genome shotgun (WGS) entry which is preliminary data.</text>
</comment>
<proteinExistence type="predicted"/>
<dbReference type="Gene3D" id="3.60.10.10">
    <property type="entry name" value="Endonuclease/exonuclease/phosphatase"/>
    <property type="match status" value="1"/>
</dbReference>
<feature type="domain" description="Endonuclease/exonuclease/phosphatase" evidence="1">
    <location>
        <begin position="4"/>
        <end position="81"/>
    </location>
</feature>
<dbReference type="SUPFAM" id="SSF56219">
    <property type="entry name" value="DNase I-like"/>
    <property type="match status" value="1"/>
</dbReference>
<dbReference type="EMBL" id="BPLQ01002024">
    <property type="protein sequence ID" value="GIX87727.1"/>
    <property type="molecule type" value="Genomic_DNA"/>
</dbReference>
<sequence length="101" mass="11374">MQCPIVLLGDFNAKSRVWGQRNLDERGSKLLTLCQQLYPNSTPTYSSSRGDSWINLLISKNLDSALSLEISDLITNSDHNLLIIRHLNTLPPGPRLEKNKD</sequence>